<dbReference type="InterPro" id="IPR036634">
    <property type="entry name" value="PRD_sf"/>
</dbReference>
<dbReference type="SUPFAM" id="SSF63520">
    <property type="entry name" value="PTS-regulatory domain, PRD"/>
    <property type="match status" value="2"/>
</dbReference>
<evidence type="ECO:0000259" key="2">
    <source>
        <dbReference type="PROSITE" id="PS51372"/>
    </source>
</evidence>
<dbReference type="EMBL" id="SMCQ01000003">
    <property type="protein sequence ID" value="TCW01719.1"/>
    <property type="molecule type" value="Genomic_DNA"/>
</dbReference>
<dbReference type="Proteomes" id="UP000295515">
    <property type="component" value="Unassembled WGS sequence"/>
</dbReference>
<name>A0A4R3Z7B1_9FIRM</name>
<evidence type="ECO:0000256" key="1">
    <source>
        <dbReference type="ARBA" id="ARBA00022737"/>
    </source>
</evidence>
<sequence length="277" mass="32124">MEILKIYNNNVVSCLNKKGEEIILTGAGLGFKKKIGDSVEMNKVTQKFVLDDGKKKKMNQLVQRVPKEYFGLSEEILRQAETVLGKKMTLSTFMNFTDHIAGAIQRTKEGILLPNLVLMEVKTIWKEEFDLSLKMIDYIEEKTGVRLPVDEAGYMALYFTPEDQKERENRSLEMLQYVIDIVKIIEAVFEINIDRDSLAYMRLVTHLRFFIGRVMNKELRDETIVNENIYKLLVANDPRLLDCSRYIVAFVKKELESDVNRAEIVYLMIHITQILGN</sequence>
<dbReference type="GO" id="GO:0003723">
    <property type="term" value="F:RNA binding"/>
    <property type="evidence" value="ECO:0007669"/>
    <property type="project" value="InterPro"/>
</dbReference>
<dbReference type="PANTHER" id="PTHR30185">
    <property type="entry name" value="CRYPTIC BETA-GLUCOSIDE BGL OPERON ANTITERMINATOR"/>
    <property type="match status" value="1"/>
</dbReference>
<dbReference type="Gene3D" id="2.30.24.10">
    <property type="entry name" value="CAT RNA-binding domain"/>
    <property type="match status" value="1"/>
</dbReference>
<dbReference type="Gene3D" id="1.20.890.100">
    <property type="match status" value="1"/>
</dbReference>
<proteinExistence type="predicted"/>
<dbReference type="InterPro" id="IPR050661">
    <property type="entry name" value="BglG_antiterminators"/>
</dbReference>
<dbReference type="Gene3D" id="1.10.1790.10">
    <property type="entry name" value="PRD domain"/>
    <property type="match status" value="1"/>
</dbReference>
<protein>
    <submittedName>
        <fullName evidence="3">BglG family transcriptional antiterminator</fullName>
    </submittedName>
</protein>
<organism evidence="3 4">
    <name type="scientific">Longibaculum muris</name>
    <dbReference type="NCBI Taxonomy" id="1796628"/>
    <lineage>
        <taxon>Bacteria</taxon>
        <taxon>Bacillati</taxon>
        <taxon>Bacillota</taxon>
        <taxon>Erysipelotrichia</taxon>
        <taxon>Erysipelotrichales</taxon>
        <taxon>Coprobacillaceae</taxon>
        <taxon>Longibaculum</taxon>
    </lineage>
</organism>
<dbReference type="InterPro" id="IPR004341">
    <property type="entry name" value="CAT_RNA-bd_dom"/>
</dbReference>
<dbReference type="PROSITE" id="PS51372">
    <property type="entry name" value="PRD_2"/>
    <property type="match status" value="2"/>
</dbReference>
<dbReference type="InterPro" id="IPR036650">
    <property type="entry name" value="CAT_RNA-bd_dom_sf"/>
</dbReference>
<gene>
    <name evidence="3" type="ORF">EDD60_103176</name>
</gene>
<feature type="domain" description="PRD" evidence="2">
    <location>
        <begin position="171"/>
        <end position="277"/>
    </location>
</feature>
<accession>A0A4R3Z7B1</accession>
<evidence type="ECO:0000313" key="3">
    <source>
        <dbReference type="EMBL" id="TCW01719.1"/>
    </source>
</evidence>
<comment type="caution">
    <text evidence="3">The sequence shown here is derived from an EMBL/GenBank/DDBJ whole genome shotgun (WGS) entry which is preliminary data.</text>
</comment>
<dbReference type="SUPFAM" id="SSF50151">
    <property type="entry name" value="SacY-like RNA-binding domain"/>
    <property type="match status" value="1"/>
</dbReference>
<feature type="domain" description="PRD" evidence="2">
    <location>
        <begin position="64"/>
        <end position="169"/>
    </location>
</feature>
<dbReference type="Pfam" id="PF03123">
    <property type="entry name" value="CAT_RBD"/>
    <property type="match status" value="1"/>
</dbReference>
<reference evidence="3 4" key="1">
    <citation type="submission" date="2019-03" db="EMBL/GenBank/DDBJ databases">
        <title>Genomic Encyclopedia of Type Strains, Phase IV (KMG-IV): sequencing the most valuable type-strain genomes for metagenomic binning, comparative biology and taxonomic classification.</title>
        <authorList>
            <person name="Goeker M."/>
        </authorList>
    </citation>
    <scope>NUCLEOTIDE SEQUENCE [LARGE SCALE GENOMIC DNA]</scope>
    <source>
        <strain evidence="3 4">DSM 29487</strain>
    </source>
</reference>
<dbReference type="InterPro" id="IPR011608">
    <property type="entry name" value="PRD"/>
</dbReference>
<dbReference type="GeneID" id="98914652"/>
<dbReference type="Pfam" id="PF00874">
    <property type="entry name" value="PRD"/>
    <property type="match status" value="2"/>
</dbReference>
<dbReference type="Gene3D" id="1.20.58.1950">
    <property type="match status" value="1"/>
</dbReference>
<dbReference type="GO" id="GO:0006355">
    <property type="term" value="P:regulation of DNA-templated transcription"/>
    <property type="evidence" value="ECO:0007669"/>
    <property type="project" value="InterPro"/>
</dbReference>
<dbReference type="RefSeq" id="WP_132226229.1">
    <property type="nucleotide sequence ID" value="NZ_JANKBF010000001.1"/>
</dbReference>
<dbReference type="AlphaFoldDB" id="A0A4R3Z7B1"/>
<evidence type="ECO:0000313" key="4">
    <source>
        <dbReference type="Proteomes" id="UP000295515"/>
    </source>
</evidence>
<dbReference type="PANTHER" id="PTHR30185:SF15">
    <property type="entry name" value="CRYPTIC BETA-GLUCOSIDE BGL OPERON ANTITERMINATOR"/>
    <property type="match status" value="1"/>
</dbReference>
<dbReference type="SMART" id="SM01061">
    <property type="entry name" value="CAT_RBD"/>
    <property type="match status" value="1"/>
</dbReference>
<keyword evidence="1" id="KW-0677">Repeat</keyword>
<keyword evidence="4" id="KW-1185">Reference proteome</keyword>